<comment type="caution">
    <text evidence="1">The sequence shown here is derived from an EMBL/GenBank/DDBJ whole genome shotgun (WGS) entry which is preliminary data.</text>
</comment>
<organism evidence="1 2">
    <name type="scientific">Deinococcus phoenicis</name>
    <dbReference type="NCBI Taxonomy" id="1476583"/>
    <lineage>
        <taxon>Bacteria</taxon>
        <taxon>Thermotogati</taxon>
        <taxon>Deinococcota</taxon>
        <taxon>Deinococci</taxon>
        <taxon>Deinococcales</taxon>
        <taxon>Deinococcaceae</taxon>
        <taxon>Deinococcus</taxon>
    </lineage>
</organism>
<dbReference type="Proteomes" id="UP000020492">
    <property type="component" value="Unassembled WGS sequence"/>
</dbReference>
<reference evidence="1 2" key="1">
    <citation type="submission" date="2014-03" db="EMBL/GenBank/DDBJ databases">
        <title>Draft genome sequence of Deinococcus phoenicis 1P10ME.</title>
        <authorList>
            <person name="Stepanov V.G."/>
            <person name="Vaishampayan P."/>
            <person name="Venkateswaran K."/>
            <person name="Fox G.E."/>
        </authorList>
    </citation>
    <scope>NUCLEOTIDE SEQUENCE [LARGE SCALE GENOMIC DNA]</scope>
    <source>
        <strain evidence="1 2">1P10ME</strain>
    </source>
</reference>
<evidence type="ECO:0000313" key="1">
    <source>
        <dbReference type="EMBL" id="EYB67417.1"/>
    </source>
</evidence>
<gene>
    <name evidence="1" type="ORF">DEIPH_ctg041orf0013</name>
</gene>
<sequence length="94" mass="10899">MLYLRDRAMRDYHFMKVDKKALAEADLSSNPDPVDVKARERFLSVYDLPEYRSKKITKRAAQDLKRALKKRRVPAWVLAVAPPLAEIEELAGEK</sequence>
<keyword evidence="2" id="KW-1185">Reference proteome</keyword>
<dbReference type="RefSeq" id="WP_034358583.1">
    <property type="nucleotide sequence ID" value="NZ_JHAC01000039.1"/>
</dbReference>
<proteinExistence type="predicted"/>
<dbReference type="AlphaFoldDB" id="A0A016QNF8"/>
<dbReference type="PATRIC" id="fig|1476583.3.peg.2520"/>
<dbReference type="STRING" id="1476583.DEIPH_ctg041orf0013"/>
<evidence type="ECO:0000313" key="2">
    <source>
        <dbReference type="Proteomes" id="UP000020492"/>
    </source>
</evidence>
<name>A0A016QNF8_9DEIO</name>
<protein>
    <submittedName>
        <fullName evidence="1">Uncharacterized protein</fullName>
    </submittedName>
</protein>
<accession>A0A016QNF8</accession>
<dbReference type="EMBL" id="JHAC01000039">
    <property type="protein sequence ID" value="EYB67417.1"/>
    <property type="molecule type" value="Genomic_DNA"/>
</dbReference>